<name>A0AAJ0CED7_9HYPO</name>
<organism evidence="5 6">
    <name type="scientific">Conoideocrella luteorostrata</name>
    <dbReference type="NCBI Taxonomy" id="1105319"/>
    <lineage>
        <taxon>Eukaryota</taxon>
        <taxon>Fungi</taxon>
        <taxon>Dikarya</taxon>
        <taxon>Ascomycota</taxon>
        <taxon>Pezizomycotina</taxon>
        <taxon>Sordariomycetes</taxon>
        <taxon>Hypocreomycetidae</taxon>
        <taxon>Hypocreales</taxon>
        <taxon>Clavicipitaceae</taxon>
        <taxon>Conoideocrella</taxon>
    </lineage>
</organism>
<dbReference type="PANTHER" id="PTHR31001:SF87">
    <property type="entry name" value="COL-21"/>
    <property type="match status" value="1"/>
</dbReference>
<protein>
    <recommendedName>
        <fullName evidence="4">Xylanolytic transcriptional activator regulatory domain-containing protein</fullName>
    </recommendedName>
</protein>
<evidence type="ECO:0000313" key="5">
    <source>
        <dbReference type="EMBL" id="KAK2590122.1"/>
    </source>
</evidence>
<comment type="caution">
    <text evidence="5">The sequence shown here is derived from an EMBL/GenBank/DDBJ whole genome shotgun (WGS) entry which is preliminary data.</text>
</comment>
<dbReference type="CDD" id="cd12148">
    <property type="entry name" value="fungal_TF_MHR"/>
    <property type="match status" value="1"/>
</dbReference>
<dbReference type="GO" id="GO:0006351">
    <property type="term" value="P:DNA-templated transcription"/>
    <property type="evidence" value="ECO:0007669"/>
    <property type="project" value="InterPro"/>
</dbReference>
<dbReference type="GO" id="GO:0008270">
    <property type="term" value="F:zinc ion binding"/>
    <property type="evidence" value="ECO:0007669"/>
    <property type="project" value="InterPro"/>
</dbReference>
<dbReference type="InterPro" id="IPR001138">
    <property type="entry name" value="Zn2Cys6_DnaBD"/>
</dbReference>
<dbReference type="GO" id="GO:0003677">
    <property type="term" value="F:DNA binding"/>
    <property type="evidence" value="ECO:0007669"/>
    <property type="project" value="InterPro"/>
</dbReference>
<keyword evidence="6" id="KW-1185">Reference proteome</keyword>
<evidence type="ECO:0000313" key="6">
    <source>
        <dbReference type="Proteomes" id="UP001251528"/>
    </source>
</evidence>
<feature type="region of interest" description="Disordered" evidence="3">
    <location>
        <begin position="584"/>
        <end position="626"/>
    </location>
</feature>
<accession>A0AAJ0CED7</accession>
<comment type="subcellular location">
    <subcellularLocation>
        <location evidence="1">Nucleus</location>
    </subcellularLocation>
</comment>
<feature type="compositionally biased region" description="Polar residues" evidence="3">
    <location>
        <begin position="584"/>
        <end position="610"/>
    </location>
</feature>
<gene>
    <name evidence="5" type="ORF">QQS21_012202</name>
</gene>
<feature type="region of interest" description="Disordered" evidence="3">
    <location>
        <begin position="46"/>
        <end position="77"/>
    </location>
</feature>
<feature type="region of interest" description="Disordered" evidence="3">
    <location>
        <begin position="361"/>
        <end position="386"/>
    </location>
</feature>
<dbReference type="AlphaFoldDB" id="A0AAJ0CED7"/>
<sequence length="727" mass="81200">MPQKEAKGTLFALTPNPLQAQRLTDLVKCDRDLPCANCRSRNRESFCSYDPGAPTSRENDALSKVSPSSQSSLNLARNDEPLSSLAATWGYGQTGPSTIGFLKKIETAPTPEEQDAMARLPSRDAPHHTFAVREKYKGLIRQLPAKIFVDKLVGIFMREFNWQYYFVDPDIFYTQLEEWNALPFSVFSSEGPQGISPDLRVFPAVLFHMIATAMLILPSEWEREFATLKYAANMTFEDLACDYSESGANLVGLFGKKSLCITTVQAEFLRASFLKFTANVTESWHMVAIAIRDAQELGMHRDSLDPKPTGTNLENVLENQWLIERRRKLYLILAIWDINMCLILGRPGTVDWRHGLPSLPIDAPAPSDRSKTPIVTRDPEKDPPTPLTRALWLQELTGPLRDIQDLEQDGPYPKDFTKVDKVQRQITLLNEHMPAIFRLEHGDTRWDDHPGVHWLPGTRYYFAMLHEFSLMALHRPYVFHRRESRAEALRAGLALLDISRLTFAGLPSASWRNFMLFFGAFDAIVLIASTYILFPHEHVEHINNSVKHVHWAIERFAAMQDRNPLAKAAECVLQAILAKFTKAVSGSSPSGDEYNSGTPSSATKGRSETMSNSSGGPANGSNVLLPNDSAAKRRETDSAWLSPNDWAVPPPPESLASIMPTFATSDLLFNDLTAIQDSHIGDVIVHNNSVAATTAPLDSDPVAWQFGGDNIGDGTLWQILNQFQPRG</sequence>
<evidence type="ECO:0000256" key="3">
    <source>
        <dbReference type="SAM" id="MobiDB-lite"/>
    </source>
</evidence>
<dbReference type="InterPro" id="IPR007219">
    <property type="entry name" value="XnlR_reg_dom"/>
</dbReference>
<proteinExistence type="predicted"/>
<feature type="compositionally biased region" description="Low complexity" evidence="3">
    <location>
        <begin position="63"/>
        <end position="72"/>
    </location>
</feature>
<dbReference type="Pfam" id="PF04082">
    <property type="entry name" value="Fungal_trans"/>
    <property type="match status" value="1"/>
</dbReference>
<dbReference type="PANTHER" id="PTHR31001">
    <property type="entry name" value="UNCHARACTERIZED TRANSCRIPTIONAL REGULATORY PROTEIN"/>
    <property type="match status" value="1"/>
</dbReference>
<feature type="domain" description="Xylanolytic transcriptional activator regulatory" evidence="4">
    <location>
        <begin position="283"/>
        <end position="363"/>
    </location>
</feature>
<dbReference type="Proteomes" id="UP001251528">
    <property type="component" value="Unassembled WGS sequence"/>
</dbReference>
<dbReference type="SMART" id="SM00906">
    <property type="entry name" value="Fungal_trans"/>
    <property type="match status" value="1"/>
</dbReference>
<reference evidence="5" key="1">
    <citation type="submission" date="2023-06" db="EMBL/GenBank/DDBJ databases">
        <title>Conoideocrella luteorostrata (Hypocreales: Clavicipitaceae), a potential biocontrol fungus for elongate hemlock scale in United States Christmas tree production areas.</title>
        <authorList>
            <person name="Barrett H."/>
            <person name="Lovett B."/>
            <person name="Macias A.M."/>
            <person name="Stajich J.E."/>
            <person name="Kasson M.T."/>
        </authorList>
    </citation>
    <scope>NUCLEOTIDE SEQUENCE</scope>
    <source>
        <strain evidence="5">ARSEF 14590</strain>
    </source>
</reference>
<dbReference type="InterPro" id="IPR050613">
    <property type="entry name" value="Sec_Metabolite_Reg"/>
</dbReference>
<dbReference type="CDD" id="cd00067">
    <property type="entry name" value="GAL4"/>
    <property type="match status" value="1"/>
</dbReference>
<evidence type="ECO:0000256" key="2">
    <source>
        <dbReference type="ARBA" id="ARBA00023242"/>
    </source>
</evidence>
<evidence type="ECO:0000259" key="4">
    <source>
        <dbReference type="SMART" id="SM00906"/>
    </source>
</evidence>
<dbReference type="GO" id="GO:0005634">
    <property type="term" value="C:nucleus"/>
    <property type="evidence" value="ECO:0007669"/>
    <property type="project" value="UniProtKB-SubCell"/>
</dbReference>
<dbReference type="EMBL" id="JASWJB010000483">
    <property type="protein sequence ID" value="KAK2590122.1"/>
    <property type="molecule type" value="Genomic_DNA"/>
</dbReference>
<dbReference type="GO" id="GO:0000981">
    <property type="term" value="F:DNA-binding transcription factor activity, RNA polymerase II-specific"/>
    <property type="evidence" value="ECO:0007669"/>
    <property type="project" value="InterPro"/>
</dbReference>
<evidence type="ECO:0000256" key="1">
    <source>
        <dbReference type="ARBA" id="ARBA00004123"/>
    </source>
</evidence>
<feature type="compositionally biased region" description="Low complexity" evidence="3">
    <location>
        <begin position="611"/>
        <end position="622"/>
    </location>
</feature>
<keyword evidence="2" id="KW-0539">Nucleus</keyword>